<dbReference type="RefSeq" id="WP_406824413.1">
    <property type="nucleotide sequence ID" value="NZ_CP157485.1"/>
</dbReference>
<evidence type="ECO:0000259" key="1">
    <source>
        <dbReference type="Pfam" id="PF00535"/>
    </source>
</evidence>
<dbReference type="AlphaFoldDB" id="A0AAU7K393"/>
<dbReference type="InterPro" id="IPR001173">
    <property type="entry name" value="Glyco_trans_2-like"/>
</dbReference>
<dbReference type="GO" id="GO:0016757">
    <property type="term" value="F:glycosyltransferase activity"/>
    <property type="evidence" value="ECO:0007669"/>
    <property type="project" value="UniProtKB-KW"/>
</dbReference>
<dbReference type="SUPFAM" id="SSF53448">
    <property type="entry name" value="Nucleotide-diphospho-sugar transferases"/>
    <property type="match status" value="1"/>
</dbReference>
<name>A0AAU7K393_9SPHI</name>
<gene>
    <name evidence="2" type="ORF">ABEG20_16760</name>
</gene>
<dbReference type="EC" id="2.4.-.-" evidence="2"/>
<accession>A0AAU7K393</accession>
<keyword evidence="2" id="KW-0808">Transferase</keyword>
<reference evidence="2" key="1">
    <citation type="submission" date="2024-05" db="EMBL/GenBank/DDBJ databases">
        <authorList>
            <person name="Kim S."/>
            <person name="Heo J."/>
            <person name="Choi H."/>
            <person name="Choi Y."/>
            <person name="Kwon S.-W."/>
            <person name="Kim Y."/>
        </authorList>
    </citation>
    <scope>NUCLEOTIDE SEQUENCE</scope>
    <source>
        <strain evidence="2">KACC 23697</strain>
    </source>
</reference>
<proteinExistence type="predicted"/>
<evidence type="ECO:0000313" key="2">
    <source>
        <dbReference type="EMBL" id="XBO46938.1"/>
    </source>
</evidence>
<dbReference type="EMBL" id="CP157485">
    <property type="protein sequence ID" value="XBO46938.1"/>
    <property type="molecule type" value="Genomic_DNA"/>
</dbReference>
<dbReference type="Gene3D" id="3.90.550.10">
    <property type="entry name" value="Spore Coat Polysaccharide Biosynthesis Protein SpsA, Chain A"/>
    <property type="match status" value="1"/>
</dbReference>
<dbReference type="InterPro" id="IPR029044">
    <property type="entry name" value="Nucleotide-diphossugar_trans"/>
</dbReference>
<keyword evidence="2" id="KW-0328">Glycosyltransferase</keyword>
<organism evidence="2">
    <name type="scientific">Pedobacter sp. KACC 23697</name>
    <dbReference type="NCBI Taxonomy" id="3149230"/>
    <lineage>
        <taxon>Bacteria</taxon>
        <taxon>Pseudomonadati</taxon>
        <taxon>Bacteroidota</taxon>
        <taxon>Sphingobacteriia</taxon>
        <taxon>Sphingobacteriales</taxon>
        <taxon>Sphingobacteriaceae</taxon>
        <taxon>Pedobacter</taxon>
    </lineage>
</organism>
<sequence length="314" mass="35962">MSKYSSENTFFNYIITVHNKESLIENVILSIITIMGDNSIIYPVLDGCTDRSESIIDELVFRYPDNKIVKLYANDVHELKSINVGLKAANQNGFGFNIILQDDVLLTDADFEKHCLLLYNKFHNLGVVSFRHGANISRELIVKKTSVKPLIAYVENESGHNPDPLYKLKTGFFTYKEVAIKSPICISSEVVNKVGIPDEIYEPWDDLAYCYSVLCAGFYNGVYSIDFQSDVEWGTTRKKKQVLDISKVEIKNLQIFKNRVPEIIPLNRNIYSSERYQIFSSGKIYKNSVYGSMMSIIHRVIILVKTKFKILSFK</sequence>
<dbReference type="Pfam" id="PF00535">
    <property type="entry name" value="Glycos_transf_2"/>
    <property type="match status" value="1"/>
</dbReference>
<feature type="domain" description="Glycosyltransferase 2-like" evidence="1">
    <location>
        <begin position="14"/>
        <end position="119"/>
    </location>
</feature>
<protein>
    <submittedName>
        <fullName evidence="2">Glycosyltransferase</fullName>
        <ecNumber evidence="2">2.4.-.-</ecNumber>
    </submittedName>
</protein>